<dbReference type="Proteomes" id="UP000030380">
    <property type="component" value="Unassembled WGS sequence"/>
</dbReference>
<keyword evidence="3" id="KW-1185">Reference proteome</keyword>
<dbReference type="STRING" id="505317.OA57_04355"/>
<keyword evidence="1" id="KW-1133">Transmembrane helix</keyword>
<comment type="caution">
    <text evidence="2">The sequence shown here is derived from an EMBL/GenBank/DDBJ whole genome shotgun (WGS) entry which is preliminary data.</text>
</comment>
<evidence type="ECO:0000313" key="3">
    <source>
        <dbReference type="Proteomes" id="UP000030380"/>
    </source>
</evidence>
<dbReference type="AlphaFoldDB" id="A0A0A3AMR8"/>
<evidence type="ECO:0000256" key="1">
    <source>
        <dbReference type="SAM" id="Phobius"/>
    </source>
</evidence>
<proteinExistence type="predicted"/>
<sequence>MPLLIFSAVCLLCYAKIQISWLQSYSLIALLITLFCWYAGEFSISYSQPDDPFTEQYGLGYFLFVRYSDYWLPLGILLLFYFAIKPSRYQGYLQTAAWGFLLYYLGFYQLIKQLELHTLPPFSQPDTIVTPLSWSDFWRRLFPAVNRHPGALFLLLINFLPVLFYLLFSRQFQLNKLRNAVP</sequence>
<feature type="transmembrane region" description="Helical" evidence="1">
    <location>
        <begin position="59"/>
        <end position="84"/>
    </location>
</feature>
<organism evidence="2 3">
    <name type="scientific">Chelonobacter oris</name>
    <dbReference type="NCBI Taxonomy" id="505317"/>
    <lineage>
        <taxon>Bacteria</taxon>
        <taxon>Pseudomonadati</taxon>
        <taxon>Pseudomonadota</taxon>
        <taxon>Gammaproteobacteria</taxon>
        <taxon>Pasteurellales</taxon>
        <taxon>Pasteurellaceae</taxon>
        <taxon>Chelonobacter</taxon>
    </lineage>
</organism>
<evidence type="ECO:0000313" key="2">
    <source>
        <dbReference type="EMBL" id="KGQ70621.1"/>
    </source>
</evidence>
<feature type="transmembrane region" description="Helical" evidence="1">
    <location>
        <begin position="150"/>
        <end position="168"/>
    </location>
</feature>
<keyword evidence="1" id="KW-0812">Transmembrane</keyword>
<keyword evidence="1" id="KW-0472">Membrane</keyword>
<protein>
    <submittedName>
        <fullName evidence="2">Uncharacterized protein</fullName>
    </submittedName>
</protein>
<name>A0A0A3AMR8_9PAST</name>
<dbReference type="EMBL" id="JSUM01000006">
    <property type="protein sequence ID" value="KGQ70621.1"/>
    <property type="molecule type" value="Genomic_DNA"/>
</dbReference>
<reference evidence="2 3" key="1">
    <citation type="submission" date="2014-11" db="EMBL/GenBank/DDBJ databases">
        <title>Draft genome sequence of Chelonobacter oris 1662T, associated with respiratory disease in Hermann's Tortoises.</title>
        <authorList>
            <person name="Kudirkiene E."/>
            <person name="Hansen M.J."/>
            <person name="Bojesen A.M."/>
        </authorList>
    </citation>
    <scope>NUCLEOTIDE SEQUENCE [LARGE SCALE GENOMIC DNA]</scope>
    <source>
        <strain evidence="2 3">1662</strain>
    </source>
</reference>
<feature type="transmembrane region" description="Helical" evidence="1">
    <location>
        <begin position="25"/>
        <end position="47"/>
    </location>
</feature>
<gene>
    <name evidence="2" type="ORF">OA57_04355</name>
</gene>
<accession>A0A0A3AMR8</accession>